<feature type="transmembrane region" description="Helical" evidence="7">
    <location>
        <begin position="262"/>
        <end position="284"/>
    </location>
</feature>
<evidence type="ECO:0000256" key="6">
    <source>
        <dbReference type="ARBA" id="ARBA00023136"/>
    </source>
</evidence>
<feature type="transmembrane region" description="Helical" evidence="7">
    <location>
        <begin position="172"/>
        <end position="190"/>
    </location>
</feature>
<keyword evidence="2" id="KW-0813">Transport</keyword>
<dbReference type="GO" id="GO:0022857">
    <property type="term" value="F:transmembrane transporter activity"/>
    <property type="evidence" value="ECO:0007669"/>
    <property type="project" value="InterPro"/>
</dbReference>
<evidence type="ECO:0000256" key="1">
    <source>
        <dbReference type="ARBA" id="ARBA00004651"/>
    </source>
</evidence>
<dbReference type="KEGG" id="bfm:BP422_11680"/>
<gene>
    <name evidence="9" type="ORF">BP422_11680</name>
</gene>
<dbReference type="CDD" id="cd06173">
    <property type="entry name" value="MFS_MefA_like"/>
    <property type="match status" value="1"/>
</dbReference>
<feature type="transmembrane region" description="Helical" evidence="7">
    <location>
        <begin position="54"/>
        <end position="75"/>
    </location>
</feature>
<name>A0A220MGK2_9BACL</name>
<protein>
    <recommendedName>
        <fullName evidence="8">Major facilitator superfamily (MFS) profile domain-containing protein</fullName>
    </recommendedName>
</protein>
<dbReference type="AlphaFoldDB" id="A0A220MGK2"/>
<dbReference type="Gene3D" id="1.20.1250.20">
    <property type="entry name" value="MFS general substrate transporter like domains"/>
    <property type="match status" value="1"/>
</dbReference>
<accession>A0A220MGK2</accession>
<dbReference type="InterPro" id="IPR022324">
    <property type="entry name" value="Bacilysin_exporter_BacE_put"/>
</dbReference>
<dbReference type="Proteomes" id="UP000197781">
    <property type="component" value="Chromosome"/>
</dbReference>
<dbReference type="Pfam" id="PF07690">
    <property type="entry name" value="MFS_1"/>
    <property type="match status" value="1"/>
</dbReference>
<keyword evidence="6 7" id="KW-0472">Membrane</keyword>
<dbReference type="GO" id="GO:0005886">
    <property type="term" value="C:plasma membrane"/>
    <property type="evidence" value="ECO:0007669"/>
    <property type="project" value="UniProtKB-SubCell"/>
</dbReference>
<feature type="transmembrane region" description="Helical" evidence="7">
    <location>
        <begin position="82"/>
        <end position="98"/>
    </location>
</feature>
<sequence length="422" mass="46026">MIEINLSTFKPLKMRNYRTLFYAQVCSSFGNWLDMLAINVLISFQWGLDLGANAATIIAMIVPFIVIGPIVSVWIDRWSRKWVMLFCTLARILIVTGFCFAPNLWSLLLLIFMRSTLAAMYEPASQGVLRSVMPKDLLAEASALGQMMLNLTKILAPAIGGLLLTISTPQTIFIVEGVAFIIAFLVLLALPNVEESSNMQQSQNKPQFWSDFKEGVKHVRSRRVLHSAITIVSISMFVIFLYDSFFAPLSLKLGLDQLGYGLISSSLGVGSVIGALVAGMFTAWKKHPLLFMSAGRMLSGCLLLIVGFGGYSFANGNILFWMLTFALIGGIGSALTVPYGYILQSETPSHLMSRVTAVSTAVQGIASLSAPTFGALLGGWLGLGSVFFFSGSCLLLLGLSSFTYIRNKNIRPDREDTFPASS</sequence>
<evidence type="ECO:0000256" key="3">
    <source>
        <dbReference type="ARBA" id="ARBA00022475"/>
    </source>
</evidence>
<evidence type="ECO:0000256" key="4">
    <source>
        <dbReference type="ARBA" id="ARBA00022692"/>
    </source>
</evidence>
<keyword evidence="4 7" id="KW-0812">Transmembrane</keyword>
<proteinExistence type="predicted"/>
<feature type="transmembrane region" description="Helical" evidence="7">
    <location>
        <begin position="320"/>
        <end position="343"/>
    </location>
</feature>
<dbReference type="InterPro" id="IPR036259">
    <property type="entry name" value="MFS_trans_sf"/>
</dbReference>
<dbReference type="InterPro" id="IPR011701">
    <property type="entry name" value="MFS"/>
</dbReference>
<reference evidence="9 10" key="1">
    <citation type="submission" date="2016-11" db="EMBL/GenBank/DDBJ databases">
        <authorList>
            <person name="Jaros S."/>
            <person name="Januszkiewicz K."/>
            <person name="Wedrychowicz H."/>
        </authorList>
    </citation>
    <scope>NUCLEOTIDE SEQUENCE [LARGE SCALE GENOMIC DNA]</scope>
    <source>
        <strain evidence="9 10">NF2</strain>
    </source>
</reference>
<dbReference type="RefSeq" id="WP_088907930.1">
    <property type="nucleotide sequence ID" value="NZ_CP018145.1"/>
</dbReference>
<evidence type="ECO:0000313" key="9">
    <source>
        <dbReference type="EMBL" id="ASJ54148.1"/>
    </source>
</evidence>
<organism evidence="9 10">
    <name type="scientific">Brevibacillus formosus</name>
    <dbReference type="NCBI Taxonomy" id="54913"/>
    <lineage>
        <taxon>Bacteria</taxon>
        <taxon>Bacillati</taxon>
        <taxon>Bacillota</taxon>
        <taxon>Bacilli</taxon>
        <taxon>Bacillales</taxon>
        <taxon>Paenibacillaceae</taxon>
        <taxon>Brevibacillus</taxon>
    </lineage>
</organism>
<keyword evidence="5 7" id="KW-1133">Transmembrane helix</keyword>
<feature type="transmembrane region" description="Helical" evidence="7">
    <location>
        <begin position="224"/>
        <end position="242"/>
    </location>
</feature>
<feature type="transmembrane region" description="Helical" evidence="7">
    <location>
        <begin position="355"/>
        <end position="380"/>
    </location>
</feature>
<dbReference type="EMBL" id="CP018145">
    <property type="protein sequence ID" value="ASJ54148.1"/>
    <property type="molecule type" value="Genomic_DNA"/>
</dbReference>
<feature type="transmembrane region" description="Helical" evidence="7">
    <location>
        <begin position="296"/>
        <end position="314"/>
    </location>
</feature>
<comment type="subcellular location">
    <subcellularLocation>
        <location evidence="1">Cell membrane</location>
        <topology evidence="1">Multi-pass membrane protein</topology>
    </subcellularLocation>
</comment>
<evidence type="ECO:0000256" key="2">
    <source>
        <dbReference type="ARBA" id="ARBA00022448"/>
    </source>
</evidence>
<feature type="transmembrane region" description="Helical" evidence="7">
    <location>
        <begin position="20"/>
        <end position="42"/>
    </location>
</feature>
<keyword evidence="3" id="KW-1003">Cell membrane</keyword>
<dbReference type="PANTHER" id="PTHR43266:SF2">
    <property type="entry name" value="MAJOR FACILITATOR SUPERFAMILY (MFS) PROFILE DOMAIN-CONTAINING PROTEIN"/>
    <property type="match status" value="1"/>
</dbReference>
<dbReference type="SUPFAM" id="SSF103473">
    <property type="entry name" value="MFS general substrate transporter"/>
    <property type="match status" value="1"/>
</dbReference>
<feature type="domain" description="Major facilitator superfamily (MFS) profile" evidence="8">
    <location>
        <begin position="1"/>
        <end position="409"/>
    </location>
</feature>
<dbReference type="PRINTS" id="PR01988">
    <property type="entry name" value="EXPORTERBACE"/>
</dbReference>
<feature type="transmembrane region" description="Helical" evidence="7">
    <location>
        <begin position="386"/>
        <end position="405"/>
    </location>
</feature>
<evidence type="ECO:0000256" key="7">
    <source>
        <dbReference type="SAM" id="Phobius"/>
    </source>
</evidence>
<evidence type="ECO:0000313" key="10">
    <source>
        <dbReference type="Proteomes" id="UP000197781"/>
    </source>
</evidence>
<dbReference type="PROSITE" id="PS50850">
    <property type="entry name" value="MFS"/>
    <property type="match status" value="1"/>
</dbReference>
<evidence type="ECO:0000256" key="5">
    <source>
        <dbReference type="ARBA" id="ARBA00022989"/>
    </source>
</evidence>
<dbReference type="PANTHER" id="PTHR43266">
    <property type="entry name" value="MACROLIDE-EFFLUX PROTEIN"/>
    <property type="match status" value="1"/>
</dbReference>
<evidence type="ECO:0000259" key="8">
    <source>
        <dbReference type="PROSITE" id="PS50850"/>
    </source>
</evidence>
<dbReference type="InterPro" id="IPR020846">
    <property type="entry name" value="MFS_dom"/>
</dbReference>